<evidence type="ECO:0000256" key="2">
    <source>
        <dbReference type="ARBA" id="ARBA00022475"/>
    </source>
</evidence>
<evidence type="ECO:0000313" key="7">
    <source>
        <dbReference type="EMBL" id="SBT43095.1"/>
    </source>
</evidence>
<protein>
    <submittedName>
        <fullName evidence="7">Simple sugar transport system permease protein</fullName>
    </submittedName>
</protein>
<dbReference type="CDD" id="cd06580">
    <property type="entry name" value="TM_PBP1_transp_TpRbsC_like"/>
    <property type="match status" value="1"/>
</dbReference>
<keyword evidence="7" id="KW-0762">Sugar transport</keyword>
<evidence type="ECO:0000313" key="8">
    <source>
        <dbReference type="Proteomes" id="UP000198765"/>
    </source>
</evidence>
<keyword evidence="7" id="KW-0813">Transport</keyword>
<dbReference type="PANTHER" id="PTHR43370">
    <property type="entry name" value="SUGAR ABC TRANSPORTER INTEGRAL MEMBRANE PROTEIN-RELATED"/>
    <property type="match status" value="1"/>
</dbReference>
<dbReference type="OrthoDB" id="9792579at2"/>
<gene>
    <name evidence="7" type="ORF">GA0070621_1690</name>
</gene>
<evidence type="ECO:0000256" key="3">
    <source>
        <dbReference type="ARBA" id="ARBA00022692"/>
    </source>
</evidence>
<evidence type="ECO:0000256" key="5">
    <source>
        <dbReference type="ARBA" id="ARBA00023136"/>
    </source>
</evidence>
<dbReference type="AlphaFoldDB" id="A0A1A8ZGF2"/>
<dbReference type="Pfam" id="PF02653">
    <property type="entry name" value="BPD_transp_2"/>
    <property type="match status" value="1"/>
</dbReference>
<proteinExistence type="predicted"/>
<keyword evidence="8" id="KW-1185">Reference proteome</keyword>
<feature type="transmembrane region" description="Helical" evidence="6">
    <location>
        <begin position="269"/>
        <end position="290"/>
    </location>
</feature>
<dbReference type="GO" id="GO:0005886">
    <property type="term" value="C:plasma membrane"/>
    <property type="evidence" value="ECO:0007669"/>
    <property type="project" value="UniProtKB-SubCell"/>
</dbReference>
<dbReference type="EMBL" id="LT594324">
    <property type="protein sequence ID" value="SBT43095.1"/>
    <property type="molecule type" value="Genomic_DNA"/>
</dbReference>
<feature type="transmembrane region" description="Helical" evidence="6">
    <location>
        <begin position="56"/>
        <end position="80"/>
    </location>
</feature>
<comment type="subcellular location">
    <subcellularLocation>
        <location evidence="1">Cell membrane</location>
        <topology evidence="1">Multi-pass membrane protein</topology>
    </subcellularLocation>
</comment>
<organism evidence="7 8">
    <name type="scientific">Micromonospora narathiwatensis</name>
    <dbReference type="NCBI Taxonomy" id="299146"/>
    <lineage>
        <taxon>Bacteria</taxon>
        <taxon>Bacillati</taxon>
        <taxon>Actinomycetota</taxon>
        <taxon>Actinomycetes</taxon>
        <taxon>Micromonosporales</taxon>
        <taxon>Micromonosporaceae</taxon>
        <taxon>Micromonospora</taxon>
    </lineage>
</organism>
<sequence length="303" mass="30813">MNQFLYAALLSTTPVLLAALAAMFTQQANILNVAVEGMMLTAAFVAIAVGQATGSVAAALLAALAAGLLMALVFGVVTLILHADPLVAGLGINLLAAGVTVFLLERVYHNPGGLRPDSFPDLWRVEADWLGAVPVIGPALNGQSVIVYLAILLVPVSSIILYRTPLGYALRAAGEDEAAARAAGINVPRVRLVAVLFSGVLGGLAGAQLSMATLHFFLPDMTSGRGFLGLAAMLFGGATPGGAVAASALFGVAGAAGDRLQSGAIPNQFVLALPYLAAIVALSLSKAGVLRRVRALRKVKAIA</sequence>
<feature type="transmembrane region" description="Helical" evidence="6">
    <location>
        <begin position="31"/>
        <end position="49"/>
    </location>
</feature>
<feature type="transmembrane region" description="Helical" evidence="6">
    <location>
        <begin position="230"/>
        <end position="257"/>
    </location>
</feature>
<feature type="transmembrane region" description="Helical" evidence="6">
    <location>
        <begin position="86"/>
        <end position="104"/>
    </location>
</feature>
<dbReference type="Proteomes" id="UP000198765">
    <property type="component" value="Chromosome I"/>
</dbReference>
<dbReference type="PANTHER" id="PTHR43370:SF1">
    <property type="entry name" value="GUANOSINE ABC TRANSPORTER PERMEASE PROTEIN NUPQ"/>
    <property type="match status" value="1"/>
</dbReference>
<keyword evidence="4 6" id="KW-1133">Transmembrane helix</keyword>
<accession>A0A1A8ZGF2</accession>
<reference evidence="7 8" key="1">
    <citation type="submission" date="2016-06" db="EMBL/GenBank/DDBJ databases">
        <authorList>
            <person name="Kjaerup R.B."/>
            <person name="Dalgaard T.S."/>
            <person name="Juul-Madsen H.R."/>
        </authorList>
    </citation>
    <scope>NUCLEOTIDE SEQUENCE [LARGE SCALE GENOMIC DNA]</scope>
    <source>
        <strain evidence="7 8">DSM 45248</strain>
    </source>
</reference>
<keyword evidence="2" id="KW-1003">Cell membrane</keyword>
<keyword evidence="5 6" id="KW-0472">Membrane</keyword>
<name>A0A1A8ZGF2_9ACTN</name>
<evidence type="ECO:0000256" key="4">
    <source>
        <dbReference type="ARBA" id="ARBA00022989"/>
    </source>
</evidence>
<dbReference type="RefSeq" id="WP_091192867.1">
    <property type="nucleotide sequence ID" value="NZ_LT594324.1"/>
</dbReference>
<evidence type="ECO:0000256" key="6">
    <source>
        <dbReference type="SAM" id="Phobius"/>
    </source>
</evidence>
<dbReference type="GO" id="GO:0022857">
    <property type="term" value="F:transmembrane transporter activity"/>
    <property type="evidence" value="ECO:0007669"/>
    <property type="project" value="InterPro"/>
</dbReference>
<feature type="transmembrane region" description="Helical" evidence="6">
    <location>
        <begin position="145"/>
        <end position="162"/>
    </location>
</feature>
<keyword evidence="3 6" id="KW-0812">Transmembrane</keyword>
<evidence type="ECO:0000256" key="1">
    <source>
        <dbReference type="ARBA" id="ARBA00004651"/>
    </source>
</evidence>
<dbReference type="PATRIC" id="fig|299146.4.peg.1748"/>
<dbReference type="InterPro" id="IPR001851">
    <property type="entry name" value="ABC_transp_permease"/>
</dbReference>
<feature type="transmembrane region" description="Helical" evidence="6">
    <location>
        <begin position="192"/>
        <end position="218"/>
    </location>
</feature>